<dbReference type="EMBL" id="CP000362">
    <property type="protein sequence ID" value="ABG31404.1"/>
    <property type="molecule type" value="Genomic_DNA"/>
</dbReference>
<accession>Q169D9</accession>
<dbReference type="STRING" id="375451.RD1_1786"/>
<evidence type="ECO:0000313" key="3">
    <source>
        <dbReference type="Proteomes" id="UP000007029"/>
    </source>
</evidence>
<feature type="transmembrane region" description="Helical" evidence="1">
    <location>
        <begin position="21"/>
        <end position="39"/>
    </location>
</feature>
<dbReference type="RefSeq" id="WP_011568023.1">
    <property type="nucleotide sequence ID" value="NC_008209.1"/>
</dbReference>
<name>Q169D9_ROSDO</name>
<dbReference type="AlphaFoldDB" id="Q169D9"/>
<proteinExistence type="predicted"/>
<feature type="transmembrane region" description="Helical" evidence="1">
    <location>
        <begin position="45"/>
        <end position="65"/>
    </location>
</feature>
<dbReference type="HOGENOM" id="CLU_114544_0_0_5"/>
<sequence>MAQQSEDEVLARVTPSMGRRILGIGMLAFLAVLVIYVAIVSPPSLGWQVFLIALGTGSLMIANAMRKSTCRTLELTRTELRDDTGTLVVRIEDISSIDRGAFAFKPSNGFLLRLTKPYARDWRPGLWWRSATRVGVGGMTPMRATKYMAEVIAIMLAEREQQD</sequence>
<keyword evidence="1" id="KW-1133">Transmembrane helix</keyword>
<protein>
    <submittedName>
        <fullName evidence="2">Uncharacterized protein</fullName>
    </submittedName>
</protein>
<keyword evidence="1" id="KW-0812">Transmembrane</keyword>
<dbReference type="KEGG" id="rde:RD1_1786"/>
<reference evidence="2 3" key="1">
    <citation type="journal article" date="2007" name="J. Bacteriol.">
        <title>The complete genome sequence of Roseobacter denitrificans reveals a mixotrophic rather than photosynthetic metabolism.</title>
        <authorList>
            <person name="Swingley W.D."/>
            <person name="Sadekar S."/>
            <person name="Mastrian S.D."/>
            <person name="Matthies H.J."/>
            <person name="Hao J."/>
            <person name="Ramos H."/>
            <person name="Acharya C.R."/>
            <person name="Conrad A.L."/>
            <person name="Taylor H.L."/>
            <person name="Dejesa L.C."/>
            <person name="Shah M.K."/>
            <person name="O'huallachain M.E."/>
            <person name="Lince M.T."/>
            <person name="Blankenship R.E."/>
            <person name="Beatty J.T."/>
            <person name="Touchman J.W."/>
        </authorList>
    </citation>
    <scope>NUCLEOTIDE SEQUENCE [LARGE SCALE GENOMIC DNA]</scope>
    <source>
        <strain evidence="3">ATCC 33942 / OCh 114</strain>
    </source>
</reference>
<evidence type="ECO:0000256" key="1">
    <source>
        <dbReference type="SAM" id="Phobius"/>
    </source>
</evidence>
<organism evidence="2 3">
    <name type="scientific">Roseobacter denitrificans (strain ATCC 33942 / OCh 114)</name>
    <name type="common">Erythrobacter sp. (strain OCh 114)</name>
    <name type="synonym">Roseobacter denitrificans</name>
    <dbReference type="NCBI Taxonomy" id="375451"/>
    <lineage>
        <taxon>Bacteria</taxon>
        <taxon>Pseudomonadati</taxon>
        <taxon>Pseudomonadota</taxon>
        <taxon>Alphaproteobacteria</taxon>
        <taxon>Rhodobacterales</taxon>
        <taxon>Roseobacteraceae</taxon>
        <taxon>Roseobacter</taxon>
    </lineage>
</organism>
<gene>
    <name evidence="2" type="ordered locus">RD1_1786</name>
</gene>
<dbReference type="Proteomes" id="UP000007029">
    <property type="component" value="Chromosome"/>
</dbReference>
<dbReference type="OrthoDB" id="7862519at2"/>
<evidence type="ECO:0000313" key="2">
    <source>
        <dbReference type="EMBL" id="ABG31404.1"/>
    </source>
</evidence>
<keyword evidence="3" id="KW-1185">Reference proteome</keyword>
<dbReference type="eggNOG" id="ENOG5032RXY">
    <property type="taxonomic scope" value="Bacteria"/>
</dbReference>
<keyword evidence="1" id="KW-0472">Membrane</keyword>